<proteinExistence type="predicted"/>
<organism evidence="2 3">
    <name type="scientific">Iphiclides podalirius</name>
    <name type="common">scarce swallowtail</name>
    <dbReference type="NCBI Taxonomy" id="110791"/>
    <lineage>
        <taxon>Eukaryota</taxon>
        <taxon>Metazoa</taxon>
        <taxon>Ecdysozoa</taxon>
        <taxon>Arthropoda</taxon>
        <taxon>Hexapoda</taxon>
        <taxon>Insecta</taxon>
        <taxon>Pterygota</taxon>
        <taxon>Neoptera</taxon>
        <taxon>Endopterygota</taxon>
        <taxon>Lepidoptera</taxon>
        <taxon>Glossata</taxon>
        <taxon>Ditrysia</taxon>
        <taxon>Papilionoidea</taxon>
        <taxon>Papilionidae</taxon>
        <taxon>Papilioninae</taxon>
        <taxon>Iphiclides</taxon>
    </lineage>
</organism>
<sequence>MIGVQPPHSYRAAVAGGAESNWSAFGKGEINGCSDRATWPGIASWRSYFGDRWQAPADRHQTTPPPPRSPTANYSRTVHSWANDVGFLSSTRGHTPFVLAPAIGPPAKLGPLRDYPSARKLTEHFTSCISSPNVRVINL</sequence>
<feature type="region of interest" description="Disordered" evidence="1">
    <location>
        <begin position="54"/>
        <end position="74"/>
    </location>
</feature>
<keyword evidence="3" id="KW-1185">Reference proteome</keyword>
<reference evidence="2" key="1">
    <citation type="submission" date="2022-03" db="EMBL/GenBank/DDBJ databases">
        <authorList>
            <person name="Martin H S."/>
        </authorList>
    </citation>
    <scope>NUCLEOTIDE SEQUENCE</scope>
</reference>
<evidence type="ECO:0000313" key="3">
    <source>
        <dbReference type="Proteomes" id="UP000837857"/>
    </source>
</evidence>
<gene>
    <name evidence="2" type="ORF">IPOD504_LOCUS1787</name>
</gene>
<evidence type="ECO:0000256" key="1">
    <source>
        <dbReference type="SAM" id="MobiDB-lite"/>
    </source>
</evidence>
<evidence type="ECO:0000313" key="2">
    <source>
        <dbReference type="EMBL" id="CAH2039572.1"/>
    </source>
</evidence>
<name>A0ABN8HUN6_9NEOP</name>
<dbReference type="Proteomes" id="UP000837857">
    <property type="component" value="Chromosome 11"/>
</dbReference>
<dbReference type="EMBL" id="OW152823">
    <property type="protein sequence ID" value="CAH2039572.1"/>
    <property type="molecule type" value="Genomic_DNA"/>
</dbReference>
<accession>A0ABN8HUN6</accession>
<protein>
    <submittedName>
        <fullName evidence="2">Uncharacterized protein</fullName>
    </submittedName>
</protein>
<feature type="non-terminal residue" evidence="2">
    <location>
        <position position="1"/>
    </location>
</feature>